<protein>
    <submittedName>
        <fullName evidence="1">Uncharacterized protein</fullName>
    </submittedName>
</protein>
<evidence type="ECO:0000313" key="2">
    <source>
        <dbReference type="Proteomes" id="UP000230869"/>
    </source>
</evidence>
<evidence type="ECO:0000313" key="1">
    <source>
        <dbReference type="EMBL" id="PIR13336.1"/>
    </source>
</evidence>
<comment type="caution">
    <text evidence="1">The sequence shown here is derived from an EMBL/GenBank/DDBJ whole genome shotgun (WGS) entry which is preliminary data.</text>
</comment>
<reference evidence="1 2" key="1">
    <citation type="submission" date="2017-09" db="EMBL/GenBank/DDBJ databases">
        <title>Depth-based differentiation of microbial function through sediment-hosted aquifers and enrichment of novel symbionts in the deep terrestrial subsurface.</title>
        <authorList>
            <person name="Probst A.J."/>
            <person name="Ladd B."/>
            <person name="Jarett J.K."/>
            <person name="Geller-Mcgrath D.E."/>
            <person name="Sieber C.M."/>
            <person name="Emerson J.B."/>
            <person name="Anantharaman K."/>
            <person name="Thomas B.C."/>
            <person name="Malmstrom R."/>
            <person name="Stieglmeier M."/>
            <person name="Klingl A."/>
            <person name="Woyke T."/>
            <person name="Ryan C.M."/>
            <person name="Banfield J.F."/>
        </authorList>
    </citation>
    <scope>NUCLEOTIDE SEQUENCE [LARGE SCALE GENOMIC DNA]</scope>
    <source>
        <strain evidence="1">CG11_big_fil_rev_8_21_14_0_20_39_10</strain>
    </source>
</reference>
<organism evidence="1 2">
    <name type="scientific">Candidatus Falkowbacteria bacterium CG11_big_fil_rev_8_21_14_0_20_39_10</name>
    <dbReference type="NCBI Taxonomy" id="1974570"/>
    <lineage>
        <taxon>Bacteria</taxon>
        <taxon>Candidatus Falkowiibacteriota</taxon>
    </lineage>
</organism>
<dbReference type="AlphaFoldDB" id="A0A2M6K8Y0"/>
<gene>
    <name evidence="1" type="ORF">COV49_02625</name>
</gene>
<dbReference type="Proteomes" id="UP000230869">
    <property type="component" value="Unassembled WGS sequence"/>
</dbReference>
<accession>A0A2M6K8Y0</accession>
<sequence length="541" mass="56427">MTARILYFLLGVAIVAGATYIYADVGVFPKNSDSAKTEDSLLTHDEWNDIADFANVFTDVITVDDVNDRVGIGISPVAGNVLTVGGAVRATGGFRTDGGNLLTLRSADDWTFTTGGVADRMVITNTGNVGIGTTEPGAKLHIRDDSADADTEIRLSNDVQGWRLKTMGSDSDKFYLNSGDTNVMAITTGGNVGIGTTNPAFKLHAYSDTAGVGTIVFSEAANATSWSNTGFRVKTPQNTWNIFMDDNANGEIPSGALGFYSYDGNTYPLTMLENGNVGIGTTAPQDKLNIAGSQISVSQDIVSNGIYDWLAIRSNRTTNDYGGLNSPYAKIYLVTPGADTTGEGNNHGIADIRFATKGSSVSSVLTDRLTIRSGGNVGIGTTGPAAKLHILDADARGTTMDVLRLGGVTATHYYTFQHIGAGAVGSDKLTLTALDGDNIMTWVANANVGIGTTAPGQKLTVAGTIESTSGGVKFPDGTTQTTAGGIPSGMLAWFAGACPTGWTLRGTVANHLYIPYIISGGTTVEGSTYAGYNSWSLCLKN</sequence>
<dbReference type="EMBL" id="PCWW01000043">
    <property type="protein sequence ID" value="PIR13336.1"/>
    <property type="molecule type" value="Genomic_DNA"/>
</dbReference>
<name>A0A2M6K8Y0_9BACT</name>
<proteinExistence type="predicted"/>